<dbReference type="EMBL" id="JADBGI010000020">
    <property type="protein sequence ID" value="MBE3001100.1"/>
    <property type="molecule type" value="Genomic_DNA"/>
</dbReference>
<evidence type="ECO:0000256" key="2">
    <source>
        <dbReference type="SAM" id="Phobius"/>
    </source>
</evidence>
<proteinExistence type="predicted"/>
<keyword evidence="2" id="KW-0472">Membrane</keyword>
<keyword evidence="4" id="KW-1185">Reference proteome</keyword>
<protein>
    <recommendedName>
        <fullName evidence="5">PQQ-like domain-containing protein</fullName>
    </recommendedName>
</protein>
<feature type="region of interest" description="Disordered" evidence="1">
    <location>
        <begin position="84"/>
        <end position="110"/>
    </location>
</feature>
<reference evidence="3 4" key="1">
    <citation type="submission" date="2020-09" db="EMBL/GenBank/DDBJ databases">
        <title>Diversity and distribution of actinomycetes associated with coral in the coast of Hainan.</title>
        <authorList>
            <person name="Li F."/>
        </authorList>
    </citation>
    <scope>NUCLEOTIDE SEQUENCE [LARGE SCALE GENOMIC DNA]</scope>
    <source>
        <strain evidence="3 4">HNM0947</strain>
    </source>
</reference>
<comment type="caution">
    <text evidence="3">The sequence shown here is derived from an EMBL/GenBank/DDBJ whole genome shotgun (WGS) entry which is preliminary data.</text>
</comment>
<dbReference type="RefSeq" id="WP_193123693.1">
    <property type="nucleotide sequence ID" value="NZ_JADBGI010000020.1"/>
</dbReference>
<evidence type="ECO:0008006" key="5">
    <source>
        <dbReference type="Google" id="ProtNLM"/>
    </source>
</evidence>
<dbReference type="Proteomes" id="UP000806528">
    <property type="component" value="Unassembled WGS sequence"/>
</dbReference>
<name>A0ABR9PBL3_9ACTN</name>
<evidence type="ECO:0000313" key="4">
    <source>
        <dbReference type="Proteomes" id="UP000806528"/>
    </source>
</evidence>
<sequence>MSRASRPGQTRPTAVIVIAPDERSAEIHIDGHRQVVTGQVPKDTRRAALDTATEHAARIGLPVLIDARDANGYWRLVATPDGVVQSADHPGTEEPLPPQPGTDPSGGRTGRGLIIAGAAAVALALVAGVGVASWQLLPLGGAPQAEESDDAVLEHPAPVGFTDSVVFDHALAPGTLPGISRDGEQLAFVGPDERLNLLAADGTREWAADLPVGGAEVIGAPRFVVYDGEPAVVLETSEELLFWPTGGGAHETVPLGSEASPQYVGGSVLVRSDEERLVASGGELVEVDLPDGGGAMLADGDRVLVATANGPWSWVDLEGQTEEVDPRRPDEAGEMLGIVTALREYVIIRWEALRGDGEYLAFHDSETGESVGGAEIAEGDLEDAAHSSGPIGSELLAYGPVVVNPGSGDSAVVDGFEPTVSAGPRVYGELTGSTVAVDAGGEPVDLEEGAQAPSGLLGENAVVVHEDHLYAIPPQ</sequence>
<organism evidence="3 4">
    <name type="scientific">Nocardiopsis coralli</name>
    <dbReference type="NCBI Taxonomy" id="2772213"/>
    <lineage>
        <taxon>Bacteria</taxon>
        <taxon>Bacillati</taxon>
        <taxon>Actinomycetota</taxon>
        <taxon>Actinomycetes</taxon>
        <taxon>Streptosporangiales</taxon>
        <taxon>Nocardiopsidaceae</taxon>
        <taxon>Nocardiopsis</taxon>
    </lineage>
</organism>
<keyword evidence="2" id="KW-0812">Transmembrane</keyword>
<gene>
    <name evidence="3" type="ORF">IDM40_20735</name>
</gene>
<evidence type="ECO:0000313" key="3">
    <source>
        <dbReference type="EMBL" id="MBE3001100.1"/>
    </source>
</evidence>
<accession>A0ABR9PBL3</accession>
<keyword evidence="2" id="KW-1133">Transmembrane helix</keyword>
<evidence type="ECO:0000256" key="1">
    <source>
        <dbReference type="SAM" id="MobiDB-lite"/>
    </source>
</evidence>
<feature type="transmembrane region" description="Helical" evidence="2">
    <location>
        <begin position="113"/>
        <end position="137"/>
    </location>
</feature>